<name>A0A4P8XQI8_9BACL</name>
<evidence type="ECO:0000313" key="1">
    <source>
        <dbReference type="EMBL" id="QCT02709.1"/>
    </source>
</evidence>
<accession>A0A4P8XQI8</accession>
<evidence type="ECO:0000313" key="2">
    <source>
        <dbReference type="Proteomes" id="UP000300879"/>
    </source>
</evidence>
<dbReference type="Proteomes" id="UP000300879">
    <property type="component" value="Chromosome"/>
</dbReference>
<sequence>MGAVVVQMEIFPSVTEVEKQAVRSLLRRYPKMKLTVELLKDKARNERQQALYSEWRSKVEDIEMAISLIMDPEVKRLIEYRFIHGNPRKAAVIKFNVITDRSIDRRINEGIDSIASTLKLMGASL</sequence>
<keyword evidence="2" id="KW-1185">Reference proteome</keyword>
<protein>
    <submittedName>
        <fullName evidence="1">Uncharacterized protein</fullName>
    </submittedName>
</protein>
<dbReference type="EMBL" id="CP040396">
    <property type="protein sequence ID" value="QCT02709.1"/>
    <property type="molecule type" value="Genomic_DNA"/>
</dbReference>
<dbReference type="OrthoDB" id="2616749at2"/>
<dbReference type="RefSeq" id="WP_138225696.1">
    <property type="nucleotide sequence ID" value="NZ_CP040396.1"/>
</dbReference>
<proteinExistence type="predicted"/>
<gene>
    <name evidence="1" type="ORF">E6C60_1994</name>
</gene>
<dbReference type="KEGG" id="palo:E6C60_1994"/>
<reference evidence="1 2" key="1">
    <citation type="submission" date="2019-05" db="EMBL/GenBank/DDBJ databases">
        <authorList>
            <person name="Chen C."/>
        </authorList>
    </citation>
    <scope>NUCLEOTIDE SEQUENCE [LARGE SCALE GENOMIC DNA]</scope>
    <source>
        <strain evidence="1 2">HB172198</strain>
    </source>
</reference>
<organism evidence="1 2">
    <name type="scientific">Paenibacillus algicola</name>
    <dbReference type="NCBI Taxonomy" id="2565926"/>
    <lineage>
        <taxon>Bacteria</taxon>
        <taxon>Bacillati</taxon>
        <taxon>Bacillota</taxon>
        <taxon>Bacilli</taxon>
        <taxon>Bacillales</taxon>
        <taxon>Paenibacillaceae</taxon>
        <taxon>Paenibacillus</taxon>
    </lineage>
</organism>
<dbReference type="AlphaFoldDB" id="A0A4P8XQI8"/>